<name>A0A7Z8JZH2_9CELL</name>
<dbReference type="InterPro" id="IPR016007">
    <property type="entry name" value="Alpha_rhamnosid"/>
</dbReference>
<comment type="catalytic activity">
    <reaction evidence="1">
        <text>Hydrolysis of terminal non-reducing alpha-L-rhamnose residues in alpha-L-rhamnosides.</text>
        <dbReference type="EC" id="3.2.1.40"/>
    </reaction>
</comment>
<dbReference type="AlphaFoldDB" id="A0A7Z8JZH2"/>
<accession>A0A7Z8JZH2</accession>
<dbReference type="Proteomes" id="UP000308121">
    <property type="component" value="Unassembled WGS sequence"/>
</dbReference>
<dbReference type="InterPro" id="IPR013737">
    <property type="entry name" value="Bac_rhamnosid_N"/>
</dbReference>
<dbReference type="GO" id="GO:0005975">
    <property type="term" value="P:carbohydrate metabolic process"/>
    <property type="evidence" value="ECO:0007669"/>
    <property type="project" value="InterPro"/>
</dbReference>
<evidence type="ECO:0000313" key="8">
    <source>
        <dbReference type="EMBL" id="TKR24001.1"/>
    </source>
</evidence>
<feature type="domain" description="Alpha-L-rhamnosidase concanavalin-like" evidence="4">
    <location>
        <begin position="216"/>
        <end position="315"/>
    </location>
</feature>
<dbReference type="EC" id="3.2.1.40" evidence="2"/>
<sequence>MTTWQARFIAPDAELDAAPLLRRTFTLDQDPGEVASAELLLTALGVVEARIDGQPVSDDLLTPGWSAFEERLRYARHDVTALLTRRTPTLGLALGDGWWRGRLGWGAGARPYGDEVAGFAELRITYRDGATQVVATDEAWTAAAGAVTADSLYDGQSVDARRLDPGWAGPFDGPPAADPRWGGVHPVAYDTGRLGPYLAPPVRRLGERAAERVWRSPSGRVLVDFGQNLVGWVRVRVRGTAGDVVTLRHAEVLEHDELGVRPLRAAKATDRFTLSGGDDVFEPTFTFHGFRYVEVDGWPGGPDAIGPDALTAVVVGSDLTRTGWFETSDPLLNRLHENVVWGMRGNFVDVPTDCPQRDERLGWTGDIAAFAPTACFLADASGFLGDWLVDLWAEQRADGYVPYVVPDLIRRMAEGPAEFEPADATAVWADAAVWVPWALWQAYGDRAVLERQYDSIVDHVRHVAGLLSPSGLWDTGFQFADWLDPDAPPDRPDAAKADKGVVATACAYRTADLAARVAGVLGRDADAAELAAHAARVRAAFREAYVDAGARRVLSDAPTVYALAVEFGLLDDEERGWAGDRLAELVAAAGHRISTGFAGTPFVTDALTSTGHVDTAYRLLLQREVPSWLYAVTMGATTIWERWDSMLPDGTINPGEMTSFNHYALGAVADWLHRVVGGLAPLEPGYARVLVAPVPGGGLEWARTTLDTRHGRVRVEWRHADGGLAVDVEVPDGVEAVVRLPGRPDEVVGAGQHRVLAATQPLPAPR</sequence>
<evidence type="ECO:0000259" key="6">
    <source>
        <dbReference type="Pfam" id="PF17389"/>
    </source>
</evidence>
<dbReference type="InterPro" id="IPR012341">
    <property type="entry name" value="6hp_glycosidase-like_sf"/>
</dbReference>
<evidence type="ECO:0000313" key="9">
    <source>
        <dbReference type="Proteomes" id="UP000308121"/>
    </source>
</evidence>
<dbReference type="PANTHER" id="PTHR33307">
    <property type="entry name" value="ALPHA-RHAMNOSIDASE (EUROFUNG)"/>
    <property type="match status" value="1"/>
</dbReference>
<dbReference type="Gene3D" id="2.60.120.260">
    <property type="entry name" value="Galactose-binding domain-like"/>
    <property type="match status" value="2"/>
</dbReference>
<dbReference type="Pfam" id="PF17390">
    <property type="entry name" value="Bac_rhamnosid_C"/>
    <property type="match status" value="1"/>
</dbReference>
<dbReference type="PANTHER" id="PTHR33307:SF6">
    <property type="entry name" value="ALPHA-RHAMNOSIDASE (EUROFUNG)-RELATED"/>
    <property type="match status" value="1"/>
</dbReference>
<dbReference type="Pfam" id="PF05592">
    <property type="entry name" value="Bac_rhamnosid"/>
    <property type="match status" value="1"/>
</dbReference>
<dbReference type="Pfam" id="PF17389">
    <property type="entry name" value="Bac_rhamnosid6H"/>
    <property type="match status" value="1"/>
</dbReference>
<evidence type="ECO:0000259" key="5">
    <source>
        <dbReference type="Pfam" id="PF08531"/>
    </source>
</evidence>
<feature type="domain" description="Bacterial alpha-L-rhamnosidase N-terminal" evidence="5">
    <location>
        <begin position="33"/>
        <end position="204"/>
    </location>
</feature>
<organism evidence="8 9">
    <name type="scientific">Cellulomonas hominis</name>
    <dbReference type="NCBI Taxonomy" id="156981"/>
    <lineage>
        <taxon>Bacteria</taxon>
        <taxon>Bacillati</taxon>
        <taxon>Actinomycetota</taxon>
        <taxon>Actinomycetes</taxon>
        <taxon>Micrococcales</taxon>
        <taxon>Cellulomonadaceae</taxon>
        <taxon>Cellulomonas</taxon>
    </lineage>
</organism>
<dbReference type="Gene3D" id="1.50.10.10">
    <property type="match status" value="1"/>
</dbReference>
<protein>
    <recommendedName>
        <fullName evidence="2">alpha-L-rhamnosidase</fullName>
        <ecNumber evidence="2">3.2.1.40</ecNumber>
    </recommendedName>
</protein>
<evidence type="ECO:0000256" key="3">
    <source>
        <dbReference type="ARBA" id="ARBA00022801"/>
    </source>
</evidence>
<evidence type="ECO:0000259" key="7">
    <source>
        <dbReference type="Pfam" id="PF17390"/>
    </source>
</evidence>
<dbReference type="OrthoDB" id="9761045at2"/>
<keyword evidence="3" id="KW-0378">Hydrolase</keyword>
<reference evidence="8 9" key="1">
    <citation type="submission" date="2019-05" db="EMBL/GenBank/DDBJ databases">
        <title>Genome sequence of Cellulomonas hominis strain CS1.</title>
        <authorList>
            <person name="Belmont J."/>
            <person name="Maclea K.S."/>
        </authorList>
    </citation>
    <scope>NUCLEOTIDE SEQUENCE [LARGE SCALE GENOMIC DNA]</scope>
    <source>
        <strain evidence="8 9">CS1</strain>
    </source>
</reference>
<feature type="domain" description="Alpha-L-rhamnosidase C-terminal" evidence="7">
    <location>
        <begin position="678"/>
        <end position="749"/>
    </location>
</feature>
<dbReference type="InterPro" id="IPR008902">
    <property type="entry name" value="Rhamnosid_concanavalin"/>
</dbReference>
<feature type="domain" description="Alpha-L-rhamnosidase six-hairpin glycosidase" evidence="6">
    <location>
        <begin position="321"/>
        <end position="676"/>
    </location>
</feature>
<gene>
    <name evidence="8" type="ORF">FA014_08270</name>
</gene>
<dbReference type="InterPro" id="IPR035396">
    <property type="entry name" value="Bac_rhamnosid6H"/>
</dbReference>
<comment type="caution">
    <text evidence="8">The sequence shown here is derived from an EMBL/GenBank/DDBJ whole genome shotgun (WGS) entry which is preliminary data.</text>
</comment>
<dbReference type="RefSeq" id="WP_154729218.1">
    <property type="nucleotide sequence ID" value="NZ_SZYE01000049.1"/>
</dbReference>
<dbReference type="GO" id="GO:0030596">
    <property type="term" value="F:alpha-L-rhamnosidase activity"/>
    <property type="evidence" value="ECO:0007669"/>
    <property type="project" value="UniProtKB-EC"/>
</dbReference>
<dbReference type="PIRSF" id="PIRSF010631">
    <property type="entry name" value="A-rhamnsds"/>
    <property type="match status" value="1"/>
</dbReference>
<dbReference type="Pfam" id="PF08531">
    <property type="entry name" value="Bac_rhamnosid_N"/>
    <property type="match status" value="1"/>
</dbReference>
<dbReference type="InterPro" id="IPR035398">
    <property type="entry name" value="Bac_rhamnosid_C"/>
</dbReference>
<dbReference type="InterPro" id="IPR008928">
    <property type="entry name" value="6-hairpin_glycosidase_sf"/>
</dbReference>
<evidence type="ECO:0000259" key="4">
    <source>
        <dbReference type="Pfam" id="PF05592"/>
    </source>
</evidence>
<evidence type="ECO:0000256" key="2">
    <source>
        <dbReference type="ARBA" id="ARBA00012652"/>
    </source>
</evidence>
<dbReference type="Gene3D" id="2.60.420.10">
    <property type="entry name" value="Maltose phosphorylase, domain 3"/>
    <property type="match status" value="1"/>
</dbReference>
<evidence type="ECO:0000256" key="1">
    <source>
        <dbReference type="ARBA" id="ARBA00001445"/>
    </source>
</evidence>
<dbReference type="EMBL" id="SZYE01000049">
    <property type="protein sequence ID" value="TKR24001.1"/>
    <property type="molecule type" value="Genomic_DNA"/>
</dbReference>
<proteinExistence type="predicted"/>
<dbReference type="SUPFAM" id="SSF48208">
    <property type="entry name" value="Six-hairpin glycosidases"/>
    <property type="match status" value="1"/>
</dbReference>